<accession>A0A8W8HX93</accession>
<feature type="transmembrane region" description="Helical" evidence="2">
    <location>
        <begin position="47"/>
        <end position="73"/>
    </location>
</feature>
<dbReference type="Proteomes" id="UP000005408">
    <property type="component" value="Unassembled WGS sequence"/>
</dbReference>
<dbReference type="AlphaFoldDB" id="A0A8W8HX93"/>
<keyword evidence="2" id="KW-0812">Transmembrane</keyword>
<reference evidence="3" key="1">
    <citation type="submission" date="2022-08" db="UniProtKB">
        <authorList>
            <consortium name="EnsemblMetazoa"/>
        </authorList>
    </citation>
    <scope>IDENTIFICATION</scope>
    <source>
        <strain evidence="3">05x7-T-G4-1.051#20</strain>
    </source>
</reference>
<name>A0A8W8HX93_MAGGI</name>
<dbReference type="EnsemblMetazoa" id="G11476.1">
    <property type="protein sequence ID" value="G11476.1:cds"/>
    <property type="gene ID" value="G11476"/>
</dbReference>
<dbReference type="EnsemblMetazoa" id="G11476.5">
    <property type="protein sequence ID" value="G11476.5:cds"/>
    <property type="gene ID" value="G11476"/>
</dbReference>
<protein>
    <submittedName>
        <fullName evidence="3">Uncharacterized protein</fullName>
    </submittedName>
</protein>
<dbReference type="EnsemblMetazoa" id="G11476.2">
    <property type="protein sequence ID" value="G11476.2:cds"/>
    <property type="gene ID" value="G11476"/>
</dbReference>
<feature type="compositionally biased region" description="Polar residues" evidence="1">
    <location>
        <begin position="93"/>
        <end position="117"/>
    </location>
</feature>
<dbReference type="EnsemblMetazoa" id="G11476.3">
    <property type="protein sequence ID" value="G11476.3:cds"/>
    <property type="gene ID" value="G11476"/>
</dbReference>
<proteinExistence type="predicted"/>
<keyword evidence="2" id="KW-1133">Transmembrane helix</keyword>
<feature type="region of interest" description="Disordered" evidence="1">
    <location>
        <begin position="74"/>
        <end position="117"/>
    </location>
</feature>
<evidence type="ECO:0000313" key="3">
    <source>
        <dbReference type="EnsemblMetazoa" id="G11476.5:cds"/>
    </source>
</evidence>
<organism evidence="3 4">
    <name type="scientific">Magallana gigas</name>
    <name type="common">Pacific oyster</name>
    <name type="synonym">Crassostrea gigas</name>
    <dbReference type="NCBI Taxonomy" id="29159"/>
    <lineage>
        <taxon>Eukaryota</taxon>
        <taxon>Metazoa</taxon>
        <taxon>Spiralia</taxon>
        <taxon>Lophotrochozoa</taxon>
        <taxon>Mollusca</taxon>
        <taxon>Bivalvia</taxon>
        <taxon>Autobranchia</taxon>
        <taxon>Pteriomorphia</taxon>
        <taxon>Ostreida</taxon>
        <taxon>Ostreoidea</taxon>
        <taxon>Ostreidae</taxon>
        <taxon>Magallana</taxon>
    </lineage>
</organism>
<dbReference type="OMA" id="ICICWCC"/>
<dbReference type="OrthoDB" id="6143119at2759"/>
<dbReference type="EnsemblMetazoa" id="G11476.4">
    <property type="protein sequence ID" value="G11476.4:cds"/>
    <property type="gene ID" value="G11476"/>
</dbReference>
<evidence type="ECO:0000256" key="2">
    <source>
        <dbReference type="SAM" id="Phobius"/>
    </source>
</evidence>
<keyword evidence="4" id="KW-1185">Reference proteome</keyword>
<evidence type="ECO:0000256" key="1">
    <source>
        <dbReference type="SAM" id="MobiDB-lite"/>
    </source>
</evidence>
<evidence type="ECO:0000313" key="4">
    <source>
        <dbReference type="Proteomes" id="UP000005408"/>
    </source>
</evidence>
<keyword evidence="2" id="KW-0472">Membrane</keyword>
<sequence>MVVRRNHVIQIAHYSLMQILLAKDVFASNSTDVSTNTFLSGDMLTGLLAGFGFFIGLISFICICWCCCCGNGCSNSETDKRRVGPSPPPWRSRPNTRATTANTVSTRITTAPPSRRA</sequence>